<evidence type="ECO:0000313" key="2">
    <source>
        <dbReference type="EMBL" id="MCI37806.1"/>
    </source>
</evidence>
<sequence length="47" mass="5339">MAVAAALTVSMLLLLRLPMAGFGGKHGEEVFFRLPEFEDRRRWNDCS</sequence>
<name>A0A392RQH0_9FABA</name>
<feature type="signal peptide" evidence="1">
    <location>
        <begin position="1"/>
        <end position="27"/>
    </location>
</feature>
<dbReference type="EMBL" id="LXQA010248536">
    <property type="protein sequence ID" value="MCI37806.1"/>
    <property type="molecule type" value="Genomic_DNA"/>
</dbReference>
<protein>
    <submittedName>
        <fullName evidence="2">Uncharacterized protein</fullName>
    </submittedName>
</protein>
<evidence type="ECO:0000313" key="3">
    <source>
        <dbReference type="Proteomes" id="UP000265520"/>
    </source>
</evidence>
<keyword evidence="1" id="KW-0732">Signal</keyword>
<keyword evidence="3" id="KW-1185">Reference proteome</keyword>
<feature type="non-terminal residue" evidence="2">
    <location>
        <position position="47"/>
    </location>
</feature>
<evidence type="ECO:0000256" key="1">
    <source>
        <dbReference type="SAM" id="SignalP"/>
    </source>
</evidence>
<reference evidence="2 3" key="1">
    <citation type="journal article" date="2018" name="Front. Plant Sci.">
        <title>Red Clover (Trifolium pratense) and Zigzag Clover (T. medium) - A Picture of Genomic Similarities and Differences.</title>
        <authorList>
            <person name="Dluhosova J."/>
            <person name="Istvanek J."/>
            <person name="Nedelnik J."/>
            <person name="Repkova J."/>
        </authorList>
    </citation>
    <scope>NUCLEOTIDE SEQUENCE [LARGE SCALE GENOMIC DNA]</scope>
    <source>
        <strain evidence="3">cv. 10/8</strain>
        <tissue evidence="2">Leaf</tissue>
    </source>
</reference>
<accession>A0A392RQH0</accession>
<comment type="caution">
    <text evidence="2">The sequence shown here is derived from an EMBL/GenBank/DDBJ whole genome shotgun (WGS) entry which is preliminary data.</text>
</comment>
<proteinExistence type="predicted"/>
<organism evidence="2 3">
    <name type="scientific">Trifolium medium</name>
    <dbReference type="NCBI Taxonomy" id="97028"/>
    <lineage>
        <taxon>Eukaryota</taxon>
        <taxon>Viridiplantae</taxon>
        <taxon>Streptophyta</taxon>
        <taxon>Embryophyta</taxon>
        <taxon>Tracheophyta</taxon>
        <taxon>Spermatophyta</taxon>
        <taxon>Magnoliopsida</taxon>
        <taxon>eudicotyledons</taxon>
        <taxon>Gunneridae</taxon>
        <taxon>Pentapetalae</taxon>
        <taxon>rosids</taxon>
        <taxon>fabids</taxon>
        <taxon>Fabales</taxon>
        <taxon>Fabaceae</taxon>
        <taxon>Papilionoideae</taxon>
        <taxon>50 kb inversion clade</taxon>
        <taxon>NPAAA clade</taxon>
        <taxon>Hologalegina</taxon>
        <taxon>IRL clade</taxon>
        <taxon>Trifolieae</taxon>
        <taxon>Trifolium</taxon>
    </lineage>
</organism>
<dbReference type="AlphaFoldDB" id="A0A392RQH0"/>
<dbReference type="Proteomes" id="UP000265520">
    <property type="component" value="Unassembled WGS sequence"/>
</dbReference>
<feature type="chain" id="PRO_5017370102" evidence="1">
    <location>
        <begin position="28"/>
        <end position="47"/>
    </location>
</feature>